<dbReference type="SUPFAM" id="SSF52540">
    <property type="entry name" value="P-loop containing nucleoside triphosphate hydrolases"/>
    <property type="match status" value="1"/>
</dbReference>
<dbReference type="Gene3D" id="3.40.50.300">
    <property type="entry name" value="P-loop containing nucleotide triphosphate hydrolases"/>
    <property type="match status" value="1"/>
</dbReference>
<protein>
    <submittedName>
        <fullName evidence="1">Nad dependent epimerase</fullName>
    </submittedName>
</protein>
<gene>
    <name evidence="1" type="ORF">PVAG01_00783</name>
</gene>
<sequence>MTSEDSREVSMEVLVLGLCRTGTMSTKKALEQLGYKGVYHAATVFMTPGHADQWTAALEAKYEGKGAPFTKEQFDAVLGQYSAVTDIPAVCFSPELIALYPDAKIILTTRSVDSWYESMMNTIWASQVDPLRPIQRLFYNAHLASLARMFDKLFHVYFYGDFEKWGKRVFVEHNDRVRTVAPQDRFLEFQVKEGWEPLCKFLGKDVPEASFPRVNDTLSWRKDFKTGEAWTKVKRIGTATVVVSAAAGIMWKRSSGKA</sequence>
<organism evidence="1 2">
    <name type="scientific">Phlyctema vagabunda</name>
    <dbReference type="NCBI Taxonomy" id="108571"/>
    <lineage>
        <taxon>Eukaryota</taxon>
        <taxon>Fungi</taxon>
        <taxon>Dikarya</taxon>
        <taxon>Ascomycota</taxon>
        <taxon>Pezizomycotina</taxon>
        <taxon>Leotiomycetes</taxon>
        <taxon>Helotiales</taxon>
        <taxon>Dermateaceae</taxon>
        <taxon>Phlyctema</taxon>
    </lineage>
</organism>
<dbReference type="EMBL" id="JBFCZG010000001">
    <property type="protein sequence ID" value="KAL3427274.1"/>
    <property type="molecule type" value="Genomic_DNA"/>
</dbReference>
<dbReference type="PANTHER" id="PTHR36978">
    <property type="entry name" value="P-LOOP CONTAINING NUCLEOTIDE TRIPHOSPHATE HYDROLASE"/>
    <property type="match status" value="1"/>
</dbReference>
<accession>A0ABR4PV85</accession>
<evidence type="ECO:0000313" key="2">
    <source>
        <dbReference type="Proteomes" id="UP001629113"/>
    </source>
</evidence>
<dbReference type="Proteomes" id="UP001629113">
    <property type="component" value="Unassembled WGS sequence"/>
</dbReference>
<dbReference type="Pfam" id="PF17784">
    <property type="entry name" value="Sulfotransfer_4"/>
    <property type="match status" value="1"/>
</dbReference>
<proteinExistence type="predicted"/>
<evidence type="ECO:0000313" key="1">
    <source>
        <dbReference type="EMBL" id="KAL3427274.1"/>
    </source>
</evidence>
<keyword evidence="2" id="KW-1185">Reference proteome</keyword>
<comment type="caution">
    <text evidence="1">The sequence shown here is derived from an EMBL/GenBank/DDBJ whole genome shotgun (WGS) entry which is preliminary data.</text>
</comment>
<name>A0ABR4PV85_9HELO</name>
<dbReference type="InterPro" id="IPR040632">
    <property type="entry name" value="Sulfotransfer_4"/>
</dbReference>
<dbReference type="PANTHER" id="PTHR36978:SF4">
    <property type="entry name" value="P-LOOP CONTAINING NUCLEOSIDE TRIPHOSPHATE HYDROLASE PROTEIN"/>
    <property type="match status" value="1"/>
</dbReference>
<dbReference type="InterPro" id="IPR027417">
    <property type="entry name" value="P-loop_NTPase"/>
</dbReference>
<reference evidence="1 2" key="1">
    <citation type="submission" date="2024-06" db="EMBL/GenBank/DDBJ databases">
        <title>Complete genome of Phlyctema vagabunda strain 19-DSS-EL-015.</title>
        <authorList>
            <person name="Fiorenzani C."/>
        </authorList>
    </citation>
    <scope>NUCLEOTIDE SEQUENCE [LARGE SCALE GENOMIC DNA]</scope>
    <source>
        <strain evidence="1 2">19-DSS-EL-015</strain>
    </source>
</reference>